<dbReference type="Gene3D" id="3.40.605.10">
    <property type="entry name" value="Aldehyde Dehydrogenase, Chain A, domain 1"/>
    <property type="match status" value="1"/>
</dbReference>
<dbReference type="GO" id="GO:0004029">
    <property type="term" value="F:aldehyde dehydrogenase (NAD+) activity"/>
    <property type="evidence" value="ECO:0007669"/>
    <property type="project" value="UniProtKB-EC"/>
</dbReference>
<dbReference type="SUPFAM" id="SSF53720">
    <property type="entry name" value="ALDH-like"/>
    <property type="match status" value="1"/>
</dbReference>
<protein>
    <submittedName>
        <fullName evidence="4">Aldehyde dehydrogenase</fullName>
        <ecNumber evidence="4">1.2.1.3</ecNumber>
    </submittedName>
</protein>
<dbReference type="FunFam" id="3.40.309.10:FF:000009">
    <property type="entry name" value="Aldehyde dehydrogenase A"/>
    <property type="match status" value="1"/>
</dbReference>
<dbReference type="Gene3D" id="3.40.309.10">
    <property type="entry name" value="Aldehyde Dehydrogenase, Chain A, domain 2"/>
    <property type="match status" value="1"/>
</dbReference>
<dbReference type="InterPro" id="IPR029510">
    <property type="entry name" value="Ald_DH_CS_GLU"/>
</dbReference>
<dbReference type="FunFam" id="3.40.605.10:FF:000007">
    <property type="entry name" value="NAD/NADP-dependent betaine aldehyde dehydrogenase"/>
    <property type="match status" value="1"/>
</dbReference>
<evidence type="ECO:0000259" key="3">
    <source>
        <dbReference type="Pfam" id="PF00171"/>
    </source>
</evidence>
<dbReference type="CDD" id="cd07078">
    <property type="entry name" value="ALDH"/>
    <property type="match status" value="1"/>
</dbReference>
<dbReference type="EC" id="1.2.1.3" evidence="4"/>
<proteinExistence type="inferred from homology"/>
<evidence type="ECO:0000313" key="4">
    <source>
        <dbReference type="EMBL" id="CUV10038.1"/>
    </source>
</evidence>
<organism evidence="4">
    <name type="scientific">hydrothermal vent metagenome</name>
    <dbReference type="NCBI Taxonomy" id="652676"/>
    <lineage>
        <taxon>unclassified sequences</taxon>
        <taxon>metagenomes</taxon>
        <taxon>ecological metagenomes</taxon>
    </lineage>
</organism>
<dbReference type="Pfam" id="PF00171">
    <property type="entry name" value="Aldedh"/>
    <property type="match status" value="1"/>
</dbReference>
<dbReference type="InterPro" id="IPR016161">
    <property type="entry name" value="Ald_DH/histidinol_DH"/>
</dbReference>
<dbReference type="PROSITE" id="PS00687">
    <property type="entry name" value="ALDEHYDE_DEHYDR_GLU"/>
    <property type="match status" value="1"/>
</dbReference>
<keyword evidence="2 4" id="KW-0560">Oxidoreductase</keyword>
<dbReference type="InterPro" id="IPR016163">
    <property type="entry name" value="Ald_DH_C"/>
</dbReference>
<evidence type="ECO:0000256" key="1">
    <source>
        <dbReference type="ARBA" id="ARBA00009986"/>
    </source>
</evidence>
<accession>A0A160VH09</accession>
<reference evidence="4" key="1">
    <citation type="submission" date="2015-10" db="EMBL/GenBank/DDBJ databases">
        <authorList>
            <person name="Gilbert D.G."/>
        </authorList>
    </citation>
    <scope>NUCLEOTIDE SEQUENCE</scope>
</reference>
<dbReference type="EMBL" id="FAXC01000344">
    <property type="protein sequence ID" value="CUV10038.1"/>
    <property type="molecule type" value="Genomic_DNA"/>
</dbReference>
<evidence type="ECO:0000256" key="2">
    <source>
        <dbReference type="ARBA" id="ARBA00023002"/>
    </source>
</evidence>
<dbReference type="PANTHER" id="PTHR11699">
    <property type="entry name" value="ALDEHYDE DEHYDROGENASE-RELATED"/>
    <property type="match status" value="1"/>
</dbReference>
<dbReference type="InterPro" id="IPR015590">
    <property type="entry name" value="Aldehyde_DH_dom"/>
</dbReference>
<dbReference type="AlphaFoldDB" id="A0A160VH09"/>
<name>A0A160VH09_9ZZZZ</name>
<comment type="similarity">
    <text evidence="1">Belongs to the aldehyde dehydrogenase family.</text>
</comment>
<sequence>MNYQNFINNEWSDAKSGKIFDVENPFTEQTIAHVPASAEPDVNNAVMAAQQAFDRWRKLTAGERRDYMRSMAVKSRDHADELAKTISSEMGKPFNDALSEIEDVAEYLEYYSELARDQVGRIVAPVDQKSMSLVRYEPYGVVGCIIPWNYPLSLMGWKLAPALATGNTIVIKPSEVTSLSILHWIDVAAGDMPPGVINVVTGYGQEAGEALVKHPDVPIITFTGSVNTGKRIARLASDNLKKVSLELGGKDPVIVCDDADVEVAAKGTSWGGFVNAGQVCTSIERVYVYDNIADQFTEALVEEAKKVRLGDPMSDDTDVGPMSSKMQFTNTINKVDLAKKEGAQVLTGGQRSDKFEKGYFYEPTVFDQVTPGMDIVTEESFSPVIPIQRIQSMEEAIQMANSTKYGLGCTIFTRDMERALTAADNIKAGTFCINNPLMENIAAPFGGMKQSGIGREHGVEALEEFREAKHIFIDYDHKNKDWWFGKNKG</sequence>
<dbReference type="InterPro" id="IPR016162">
    <property type="entry name" value="Ald_DH_N"/>
</dbReference>
<gene>
    <name evidence="4" type="ORF">MGWOODY_Mmi1544</name>
</gene>
<feature type="domain" description="Aldehyde dehydrogenase" evidence="3">
    <location>
        <begin position="11"/>
        <end position="471"/>
    </location>
</feature>